<protein>
    <submittedName>
        <fullName evidence="1">Uncharacterized protein</fullName>
    </submittedName>
</protein>
<dbReference type="EMBL" id="HBUF01677426">
    <property type="protein sequence ID" value="CAG6791676.1"/>
    <property type="molecule type" value="Transcribed_RNA"/>
</dbReference>
<proteinExistence type="predicted"/>
<evidence type="ECO:0000313" key="1">
    <source>
        <dbReference type="EMBL" id="CAG6728272.1"/>
    </source>
</evidence>
<organism evidence="1">
    <name type="scientific">Cacopsylla melanoneura</name>
    <dbReference type="NCBI Taxonomy" id="428564"/>
    <lineage>
        <taxon>Eukaryota</taxon>
        <taxon>Metazoa</taxon>
        <taxon>Ecdysozoa</taxon>
        <taxon>Arthropoda</taxon>
        <taxon>Hexapoda</taxon>
        <taxon>Insecta</taxon>
        <taxon>Pterygota</taxon>
        <taxon>Neoptera</taxon>
        <taxon>Paraneoptera</taxon>
        <taxon>Hemiptera</taxon>
        <taxon>Sternorrhyncha</taxon>
        <taxon>Psylloidea</taxon>
        <taxon>Psyllidae</taxon>
        <taxon>Psyllinae</taxon>
        <taxon>Cacopsylla</taxon>
    </lineage>
</organism>
<reference evidence="1" key="1">
    <citation type="submission" date="2021-05" db="EMBL/GenBank/DDBJ databases">
        <authorList>
            <person name="Alioto T."/>
            <person name="Alioto T."/>
            <person name="Gomez Garrido J."/>
        </authorList>
    </citation>
    <scope>NUCLEOTIDE SEQUENCE</scope>
</reference>
<dbReference type="EMBL" id="HBUF01375898">
    <property type="protein sequence ID" value="CAG6728272.1"/>
    <property type="molecule type" value="Transcribed_RNA"/>
</dbReference>
<accession>A0A8D8YGQ7</accession>
<sequence length="99" mass="11489">MASYSAGSQRKILTRTRYMTRSLVMRKETTGLSCIPCYQNWRRVLRFAIMRETLSGENGSRIRFTRKFISPVAQSSCSLKSSSTVSMVYMSFVRRTRNQ</sequence>
<dbReference type="EMBL" id="HBUF01677428">
    <property type="protein sequence ID" value="CAG6791681.1"/>
    <property type="molecule type" value="Transcribed_RNA"/>
</dbReference>
<dbReference type="AlphaFoldDB" id="A0A8D8YGQ7"/>
<name>A0A8D8YGQ7_9HEMI</name>